<keyword evidence="8" id="KW-0963">Cytoplasm</keyword>
<proteinExistence type="inferred from homology"/>
<dbReference type="NCBIfam" id="NF000818">
    <property type="entry name" value="PRK00062.1"/>
    <property type="match status" value="1"/>
</dbReference>
<dbReference type="EMBL" id="AP018930">
    <property type="protein sequence ID" value="BBG27335.1"/>
    <property type="molecule type" value="Genomic_DNA"/>
</dbReference>
<dbReference type="PROSITE" id="PS00600">
    <property type="entry name" value="AA_TRANSFER_CLASS_3"/>
    <property type="match status" value="1"/>
</dbReference>
<dbReference type="RefSeq" id="WP_149528618.1">
    <property type="nucleotide sequence ID" value="NZ_AP018929.1"/>
</dbReference>
<evidence type="ECO:0000256" key="4">
    <source>
        <dbReference type="ARBA" id="ARBA00008981"/>
    </source>
</evidence>
<dbReference type="Gene3D" id="3.40.640.10">
    <property type="entry name" value="Type I PLP-dependent aspartate aminotransferase-like (Major domain)"/>
    <property type="match status" value="1"/>
</dbReference>
<reference evidence="9 11" key="2">
    <citation type="journal article" date="2020" name="Int. J. Syst. Evol. Microbiol.">
        <title>Sulfuracidifex tepidarius gen. nov., sp. nov. and transfer of Sulfolobus metallicus Huber and Stetter 1992 to the genus Sulfuracidifex as Sulfuracidifex metallicus comb. nov.</title>
        <authorList>
            <person name="Itoh T."/>
            <person name="Miura T."/>
            <person name="Sakai H.D."/>
            <person name="Kato S."/>
            <person name="Ohkuma M."/>
            <person name="Takashina T."/>
        </authorList>
    </citation>
    <scope>NUCLEOTIDE SEQUENCE [LARGE SCALE GENOMIC DNA]</scope>
    <source>
        <strain evidence="9 11">IC-006</strain>
        <strain evidence="10">IC-007</strain>
    </source>
</reference>
<evidence type="ECO:0000256" key="8">
    <source>
        <dbReference type="HAMAP-Rule" id="MF_00375"/>
    </source>
</evidence>
<dbReference type="EC" id="5.4.3.8" evidence="8"/>
<dbReference type="GO" id="GO:0008483">
    <property type="term" value="F:transaminase activity"/>
    <property type="evidence" value="ECO:0007669"/>
    <property type="project" value="InterPro"/>
</dbReference>
<dbReference type="STRING" id="1294262.GCA_001316085_00131"/>
<dbReference type="InterPro" id="IPR015421">
    <property type="entry name" value="PyrdxlP-dep_Trfase_major"/>
</dbReference>
<dbReference type="GO" id="GO:0030170">
    <property type="term" value="F:pyridoxal phosphate binding"/>
    <property type="evidence" value="ECO:0007669"/>
    <property type="project" value="InterPro"/>
</dbReference>
<dbReference type="InterPro" id="IPR049704">
    <property type="entry name" value="Aminotrans_3_PPA_site"/>
</dbReference>
<dbReference type="KEGG" id="step:IC006_1872"/>
<dbReference type="GO" id="GO:0042286">
    <property type="term" value="F:glutamate-1-semialdehyde 2,1-aminomutase activity"/>
    <property type="evidence" value="ECO:0007669"/>
    <property type="project" value="UniProtKB-UniRule"/>
</dbReference>
<dbReference type="Proteomes" id="UP000325030">
    <property type="component" value="Chromosome"/>
</dbReference>
<dbReference type="InterPro" id="IPR005814">
    <property type="entry name" value="Aminotrans_3"/>
</dbReference>
<dbReference type="AlphaFoldDB" id="A0A510DWG6"/>
<evidence type="ECO:0000256" key="6">
    <source>
        <dbReference type="ARBA" id="ARBA00023235"/>
    </source>
</evidence>
<dbReference type="CDD" id="cd00610">
    <property type="entry name" value="OAT_like"/>
    <property type="match status" value="1"/>
</dbReference>
<dbReference type="SUPFAM" id="SSF53383">
    <property type="entry name" value="PLP-dependent transferases"/>
    <property type="match status" value="1"/>
</dbReference>
<dbReference type="Proteomes" id="UP000322983">
    <property type="component" value="Chromosome"/>
</dbReference>
<sequence>MSYELWKEALSLFAGGVNSPVRALVRPSPFFTAKGEGPFLITEDGKKIIDYVLGYGPLILGHSPERVKQKIKEQVDKGWLYGTPSRIEVELAKKIINHIPSAQKVRFVNSGTEATMNAIRLARGFTGRTKILKFNGNYHGAHDYALIEAGSAVSEYGITISKGVPEEVVRTVTVCEYNDLECVERRLKSENIAAVILEPVMGNYGVIPPEDGFLRGVKELTSTYGSLLIFDEVITGFRLDIGGAQSLFKVVPDLTTLGKIIGGGLPIGAITGKREIMESITPAGSVFNAGTFNANPLSMTAGIATIEELENKNPYTEINRAAEVLADEIDQMIKTEHVTHRIGSMFQFFLGVKDVKNASDAKITNRALYLKIHEMLLKEGVFIPPSQLETIFTSTSHNDEVINITIDKFKKVLGELA</sequence>
<evidence type="ECO:0000313" key="12">
    <source>
        <dbReference type="Proteomes" id="UP000325030"/>
    </source>
</evidence>
<name>A0A510DWG6_9CREN</name>
<dbReference type="InterPro" id="IPR015422">
    <property type="entry name" value="PyrdxlP-dep_Trfase_small"/>
</dbReference>
<reference evidence="12" key="1">
    <citation type="submission" date="2018-09" db="EMBL/GenBank/DDBJ databases">
        <title>Complete Genome Sequencing of Sulfolobus sp. JCM 16834.</title>
        <authorList>
            <person name="Kato S."/>
            <person name="Itoh T."/>
            <person name="Ohkuma M."/>
        </authorList>
    </citation>
    <scope>NUCLEOTIDE SEQUENCE [LARGE SCALE GENOMIC DNA]</scope>
    <source>
        <strain evidence="12">IC-007</strain>
    </source>
</reference>
<protein>
    <recommendedName>
        <fullName evidence="8">Glutamate-1-semialdehyde 2,1-aminomutase</fullName>
        <shortName evidence="8">GSA</shortName>
        <ecNumber evidence="8">5.4.3.8</ecNumber>
    </recommendedName>
    <alternativeName>
        <fullName evidence="8">Glutamate-1-semialdehyde aminotransferase</fullName>
        <shortName evidence="8">GSA-AT</shortName>
    </alternativeName>
</protein>
<comment type="pathway">
    <text evidence="3">Porphyrin-containing compound metabolism; protoporphyrin-IX biosynthesis; 5-aminolevulinate from L-glutamyl-tRNA(Glu): step 2/2.</text>
</comment>
<feature type="modified residue" description="N6-(pyridoxal phosphate)lysine" evidence="8">
    <location>
        <position position="259"/>
    </location>
</feature>
<comment type="subcellular location">
    <subcellularLocation>
        <location evidence="8">Cytoplasm</location>
    </subcellularLocation>
</comment>
<keyword evidence="6 8" id="KW-0413">Isomerase</keyword>
<dbReference type="InterPro" id="IPR015424">
    <property type="entry name" value="PyrdxlP-dep_Trfase"/>
</dbReference>
<evidence type="ECO:0000313" key="10">
    <source>
        <dbReference type="EMBL" id="BBG27335.1"/>
    </source>
</evidence>
<comment type="catalytic activity">
    <reaction evidence="1 8">
        <text>(S)-4-amino-5-oxopentanoate = 5-aminolevulinate</text>
        <dbReference type="Rhea" id="RHEA:14265"/>
        <dbReference type="ChEBI" id="CHEBI:57501"/>
        <dbReference type="ChEBI" id="CHEBI:356416"/>
        <dbReference type="EC" id="5.4.3.8"/>
    </reaction>
</comment>
<dbReference type="InterPro" id="IPR004639">
    <property type="entry name" value="4pyrrol_synth_GluAld_NH2Trfase"/>
</dbReference>
<keyword evidence="11" id="KW-1185">Reference proteome</keyword>
<dbReference type="Pfam" id="PF00202">
    <property type="entry name" value="Aminotran_3"/>
    <property type="match status" value="1"/>
</dbReference>
<dbReference type="EMBL" id="AP018929">
    <property type="protein sequence ID" value="BBG24547.1"/>
    <property type="molecule type" value="Genomic_DNA"/>
</dbReference>
<keyword evidence="5 8" id="KW-0663">Pyridoxal phosphate</keyword>
<dbReference type="PANTHER" id="PTHR43713:SF3">
    <property type="entry name" value="GLUTAMATE-1-SEMIALDEHYDE 2,1-AMINOMUTASE 1, CHLOROPLASTIC-RELATED"/>
    <property type="match status" value="1"/>
</dbReference>
<dbReference type="GO" id="GO:0005737">
    <property type="term" value="C:cytoplasm"/>
    <property type="evidence" value="ECO:0007669"/>
    <property type="project" value="UniProtKB-SubCell"/>
</dbReference>
<evidence type="ECO:0000313" key="11">
    <source>
        <dbReference type="Proteomes" id="UP000322983"/>
    </source>
</evidence>
<dbReference type="PANTHER" id="PTHR43713">
    <property type="entry name" value="GLUTAMATE-1-SEMIALDEHYDE 2,1-AMINOMUTASE"/>
    <property type="match status" value="1"/>
</dbReference>
<evidence type="ECO:0000256" key="1">
    <source>
        <dbReference type="ARBA" id="ARBA00001579"/>
    </source>
</evidence>
<dbReference type="UniPathway" id="UPA00251">
    <property type="reaction ID" value="UER00317"/>
</dbReference>
<evidence type="ECO:0000256" key="2">
    <source>
        <dbReference type="ARBA" id="ARBA00001933"/>
    </source>
</evidence>
<dbReference type="NCBIfam" id="TIGR00713">
    <property type="entry name" value="hemL"/>
    <property type="match status" value="1"/>
</dbReference>
<dbReference type="GeneID" id="41718215"/>
<evidence type="ECO:0000256" key="3">
    <source>
        <dbReference type="ARBA" id="ARBA00004819"/>
    </source>
</evidence>
<keyword evidence="7 8" id="KW-0627">Porphyrin biosynthesis</keyword>
<comment type="similarity">
    <text evidence="4 8">Belongs to the class-III pyridoxal-phosphate-dependent aminotransferase family. HemL subfamily.</text>
</comment>
<evidence type="ECO:0000256" key="5">
    <source>
        <dbReference type="ARBA" id="ARBA00022898"/>
    </source>
</evidence>
<dbReference type="FunFam" id="3.40.640.10:FF:000021">
    <property type="entry name" value="Glutamate-1-semialdehyde 2,1-aminomutase"/>
    <property type="match status" value="1"/>
</dbReference>
<gene>
    <name evidence="8" type="primary">hemL</name>
    <name evidence="9" type="ORF">IC006_1872</name>
    <name evidence="10" type="ORF">IC007_1880</name>
</gene>
<accession>A0A510DWG6</accession>
<evidence type="ECO:0000313" key="9">
    <source>
        <dbReference type="EMBL" id="BBG24547.1"/>
    </source>
</evidence>
<dbReference type="Gene3D" id="3.90.1150.10">
    <property type="entry name" value="Aspartate Aminotransferase, domain 1"/>
    <property type="match status" value="1"/>
</dbReference>
<dbReference type="HAMAP" id="MF_00375">
    <property type="entry name" value="HemL_aminotrans_3"/>
    <property type="match status" value="1"/>
</dbReference>
<dbReference type="OrthoDB" id="6524at2157"/>
<dbReference type="GO" id="GO:0006782">
    <property type="term" value="P:protoporphyrinogen IX biosynthetic process"/>
    <property type="evidence" value="ECO:0007669"/>
    <property type="project" value="UniProtKB-UniRule"/>
</dbReference>
<comment type="cofactor">
    <cofactor evidence="2 8">
        <name>pyridoxal 5'-phosphate</name>
        <dbReference type="ChEBI" id="CHEBI:597326"/>
    </cofactor>
</comment>
<organism evidence="9 11">
    <name type="scientific">Sulfuracidifex tepidarius</name>
    <dbReference type="NCBI Taxonomy" id="1294262"/>
    <lineage>
        <taxon>Archaea</taxon>
        <taxon>Thermoproteota</taxon>
        <taxon>Thermoprotei</taxon>
        <taxon>Sulfolobales</taxon>
        <taxon>Sulfolobaceae</taxon>
        <taxon>Sulfuracidifex</taxon>
    </lineage>
</organism>
<accession>A0A510E494</accession>
<evidence type="ECO:0000256" key="7">
    <source>
        <dbReference type="ARBA" id="ARBA00023244"/>
    </source>
</evidence>